<evidence type="ECO:0000256" key="1">
    <source>
        <dbReference type="ARBA" id="ARBA00011073"/>
    </source>
</evidence>
<feature type="active site" description="Charge relay system" evidence="6 7">
    <location>
        <position position="518"/>
    </location>
</feature>
<reference evidence="11" key="2">
    <citation type="submission" date="2020-03" db="EMBL/GenBank/DDBJ databases">
        <authorList>
            <person name="Fu F.-F."/>
            <person name="Chen J."/>
        </authorList>
    </citation>
    <scope>NUCLEOTIDE SEQUENCE</scope>
    <source>
        <strain evidence="11">Lc1</strain>
    </source>
</reference>
<dbReference type="EMBL" id="WVTB01000112">
    <property type="protein sequence ID" value="KAF3797617.1"/>
    <property type="molecule type" value="Genomic_DNA"/>
</dbReference>
<evidence type="ECO:0000256" key="5">
    <source>
        <dbReference type="ARBA" id="ARBA00022825"/>
    </source>
</evidence>
<protein>
    <submittedName>
        <fullName evidence="11">Minor extracellular protease vpr</fullName>
    </submittedName>
</protein>
<reference evidence="11" key="1">
    <citation type="journal article" date="2020" name="Phytopathology">
        <title>Genome sequence and comparative analysis of Colletotrichum gloeosporioides isolated from Liriodendron leaves.</title>
        <authorList>
            <person name="Fu F.F."/>
            <person name="Hao Z."/>
            <person name="Wang P."/>
            <person name="Lu Y."/>
            <person name="Xue L.J."/>
            <person name="Wei G."/>
            <person name="Tian Y."/>
            <person name="Baishi H."/>
            <person name="Xu H."/>
            <person name="Shi J."/>
            <person name="Cheng T."/>
            <person name="Wang G."/>
            <person name="Yi Y."/>
            <person name="Chen J."/>
        </authorList>
    </citation>
    <scope>NUCLEOTIDE SEQUENCE</scope>
    <source>
        <strain evidence="11">Lc1</strain>
    </source>
</reference>
<dbReference type="PROSITE" id="PS00136">
    <property type="entry name" value="SUBTILASE_ASP"/>
    <property type="match status" value="1"/>
</dbReference>
<dbReference type="PROSITE" id="PS00137">
    <property type="entry name" value="SUBTILASE_HIS"/>
    <property type="match status" value="1"/>
</dbReference>
<evidence type="ECO:0000256" key="6">
    <source>
        <dbReference type="PIRSR" id="PIRSR615500-1"/>
    </source>
</evidence>
<gene>
    <name evidence="11" type="ORF">GCG54_00013140</name>
</gene>
<name>A0A8H4C5G3_COLGL</name>
<comment type="caution">
    <text evidence="11">The sequence shown here is derived from an EMBL/GenBank/DDBJ whole genome shotgun (WGS) entry which is preliminary data.</text>
</comment>
<dbReference type="GeneID" id="69020257"/>
<dbReference type="PROSITE" id="PS51892">
    <property type="entry name" value="SUBTILASE"/>
    <property type="match status" value="1"/>
</dbReference>
<dbReference type="PRINTS" id="PR00723">
    <property type="entry name" value="SUBTILISIN"/>
</dbReference>
<evidence type="ECO:0000256" key="4">
    <source>
        <dbReference type="ARBA" id="ARBA00022801"/>
    </source>
</evidence>
<dbReference type="InterPro" id="IPR050131">
    <property type="entry name" value="Peptidase_S8_subtilisin-like"/>
</dbReference>
<dbReference type="SUPFAM" id="SSF49899">
    <property type="entry name" value="Concanavalin A-like lectins/glucanases"/>
    <property type="match status" value="1"/>
</dbReference>
<dbReference type="Proteomes" id="UP000613401">
    <property type="component" value="Unassembled WGS sequence"/>
</dbReference>
<dbReference type="GO" id="GO:0004252">
    <property type="term" value="F:serine-type endopeptidase activity"/>
    <property type="evidence" value="ECO:0007669"/>
    <property type="project" value="UniProtKB-UniRule"/>
</dbReference>
<comment type="similarity">
    <text evidence="1 7 8">Belongs to the peptidase S8 family.</text>
</comment>
<dbReference type="RefSeq" id="XP_045256781.1">
    <property type="nucleotide sequence ID" value="XM_045413000.1"/>
</dbReference>
<dbReference type="PROSITE" id="PS51762">
    <property type="entry name" value="GH16_2"/>
    <property type="match status" value="1"/>
</dbReference>
<sequence length="1192" mass="126362">MVSNKFLTALAVGLPAIQAAVPEIAGFTLTWSDDFVGTANSLPNTANWIIDNGTSYPGGPANWGTGEIQTYTSNVNNLKLDGNGALAITAIKNTAGAWTSARIETQRANFVAAAGGKMRIQASLNLPVVGTNGIGYWPAFWTLGAAYRGNYQNWPSIGEFDILENVNGINKVWGVMHCGTSPGGPCKEKDGLGGNRECPGTTCQGNFHKYTLEVDRSATPEAVRWFVDDTLFWQVTQDDLPADVWTQAVHEPHFILMNLAIGGEFPNNNYGSTTPLATTVSGASFQAEYIAIFSLPAAAVGLSLLSTVPTIDPAIPLANQSSESSENSATVIPGAFVVEWETDMADAPGFYQSLGLEVEHRLDLKYQLFKGASFRIVNGSNDVSNDISVLIAARPEVKSIWPVRMVTIPTAKPLYVGKTRTTTSGQFVGVDKRQTEEPDTYTPHVMTQVDKLRAEGYTGKGIRIGIVDSGVDYTHPALGGCFGEGCLVSYGWDLTGDNYFPPNSPEPDADPYDGCIGHGTHVAGIIAAQANELGFTGAAPDVTIGAYRAWGCNSLTTNDILLDAFNAAFEDGSDIISCSAGQYTGWANDPWAIAASRIAAKGVSVIVAPGNSGRSGMFLSASPATGFKVTAAGSVDNIITPLLLTACSYTVNNATGISEPFGFISGGPEFAENITLPLWSVSNKSDSANDACSPLPDSTPDLSSRIVLLRVADTSECYSSTQATNVAAKGGKYLLFYSQSNFSIATIYAYSDGIIGVGTVTPAQGATWINLLNQGSDIKIHLVDPAAADIRYEAVTNDVSGDLTSLTTAWGPTWEIVSKPQFTAPGGNILSTWPMVMGEYSVLSGTSMSTPLIAAVFALVGQARGTTDPVELRNVISSTSRARPWFDGATVHGILAPVPQQGSGVVQAYDAAHAKTIPSVSEISFNDTENLVAQHTFSIRNTGGDAVIYKLGHTKAATAYTFASGSRSASQFPNPTVDDWAELSFSTETISISAGSSAEVTVKVVPPRNVNATQLPVYSGLITIEADNGETHSIPYIGVAGSMKETPTFLEGPEHGTFLGYFNNPTAPNTTFTIPRPGTTPPGSVEYPSIQASLHFGTQMARADVVAISETGLPTTAFFDIDSIGFLSGFPEPWVVRRNYRLGFTGELADGTVVPEGTYKIVFSGLRVFGDRGKREDWDFAETVPFVIQYID</sequence>
<feature type="active site" description="Charge relay system" evidence="6 7">
    <location>
        <position position="468"/>
    </location>
</feature>
<evidence type="ECO:0000259" key="10">
    <source>
        <dbReference type="PROSITE" id="PS51762"/>
    </source>
</evidence>
<evidence type="ECO:0000256" key="2">
    <source>
        <dbReference type="ARBA" id="ARBA00022670"/>
    </source>
</evidence>
<dbReference type="InterPro" id="IPR015500">
    <property type="entry name" value="Peptidase_S8_subtilisin-rel"/>
</dbReference>
<dbReference type="Pfam" id="PF00082">
    <property type="entry name" value="Peptidase_S8"/>
    <property type="match status" value="1"/>
</dbReference>
<dbReference type="InterPro" id="IPR023827">
    <property type="entry name" value="Peptidase_S8_Asp-AS"/>
</dbReference>
<dbReference type="CDD" id="cd07489">
    <property type="entry name" value="Peptidases_S8_5"/>
    <property type="match status" value="1"/>
</dbReference>
<evidence type="ECO:0000256" key="9">
    <source>
        <dbReference type="SAM" id="SignalP"/>
    </source>
</evidence>
<dbReference type="PANTHER" id="PTHR43806:SF66">
    <property type="entry name" value="SERIN ENDOPEPTIDASE"/>
    <property type="match status" value="1"/>
</dbReference>
<organism evidence="11 12">
    <name type="scientific">Colletotrichum gloeosporioides</name>
    <name type="common">Anthracnose fungus</name>
    <name type="synonym">Glomerella cingulata</name>
    <dbReference type="NCBI Taxonomy" id="474922"/>
    <lineage>
        <taxon>Eukaryota</taxon>
        <taxon>Fungi</taxon>
        <taxon>Dikarya</taxon>
        <taxon>Ascomycota</taxon>
        <taxon>Pezizomycotina</taxon>
        <taxon>Sordariomycetes</taxon>
        <taxon>Hypocreomycetidae</taxon>
        <taxon>Glomerellales</taxon>
        <taxon>Glomerellaceae</taxon>
        <taxon>Colletotrichum</taxon>
        <taxon>Colletotrichum gloeosporioides species complex</taxon>
    </lineage>
</organism>
<feature type="signal peptide" evidence="9">
    <location>
        <begin position="1"/>
        <end position="19"/>
    </location>
</feature>
<evidence type="ECO:0000256" key="7">
    <source>
        <dbReference type="PROSITE-ProRule" id="PRU01240"/>
    </source>
</evidence>
<dbReference type="Pfam" id="PF06280">
    <property type="entry name" value="fn3_5"/>
    <property type="match status" value="1"/>
</dbReference>
<dbReference type="PROSITE" id="PS00138">
    <property type="entry name" value="SUBTILASE_SER"/>
    <property type="match status" value="1"/>
</dbReference>
<keyword evidence="12" id="KW-1185">Reference proteome</keyword>
<dbReference type="InterPro" id="IPR010435">
    <property type="entry name" value="C5a/SBT2-like_Fn3"/>
</dbReference>
<dbReference type="InterPro" id="IPR036852">
    <property type="entry name" value="Peptidase_S8/S53_dom_sf"/>
</dbReference>
<evidence type="ECO:0000313" key="12">
    <source>
        <dbReference type="Proteomes" id="UP000613401"/>
    </source>
</evidence>
<keyword evidence="3 9" id="KW-0732">Signal</keyword>
<dbReference type="InterPro" id="IPR034187">
    <property type="entry name" value="Peptidases_S8_5"/>
</dbReference>
<dbReference type="GO" id="GO:0004553">
    <property type="term" value="F:hydrolase activity, hydrolyzing O-glycosyl compounds"/>
    <property type="evidence" value="ECO:0007669"/>
    <property type="project" value="InterPro"/>
</dbReference>
<dbReference type="InterPro" id="IPR000757">
    <property type="entry name" value="Beta-glucanase-like"/>
</dbReference>
<accession>A0A8H4C5G3</accession>
<dbReference type="Gene3D" id="3.40.50.200">
    <property type="entry name" value="Peptidase S8/S53 domain"/>
    <property type="match status" value="2"/>
</dbReference>
<keyword evidence="5 7" id="KW-0720">Serine protease</keyword>
<keyword evidence="4 7" id="KW-0378">Hydrolase</keyword>
<dbReference type="InterPro" id="IPR000209">
    <property type="entry name" value="Peptidase_S8/S53_dom"/>
</dbReference>
<dbReference type="InterPro" id="IPR023828">
    <property type="entry name" value="Peptidase_S8_Ser-AS"/>
</dbReference>
<dbReference type="Gene3D" id="2.60.120.200">
    <property type="match status" value="1"/>
</dbReference>
<dbReference type="InterPro" id="IPR013320">
    <property type="entry name" value="ConA-like_dom_sf"/>
</dbReference>
<keyword evidence="2 7" id="KW-0645">Protease</keyword>
<dbReference type="SUPFAM" id="SSF52743">
    <property type="entry name" value="Subtilisin-like"/>
    <property type="match status" value="1"/>
</dbReference>
<dbReference type="GO" id="GO:0006508">
    <property type="term" value="P:proteolysis"/>
    <property type="evidence" value="ECO:0007669"/>
    <property type="project" value="UniProtKB-KW"/>
</dbReference>
<dbReference type="GO" id="GO:0005975">
    <property type="term" value="P:carbohydrate metabolic process"/>
    <property type="evidence" value="ECO:0007669"/>
    <property type="project" value="InterPro"/>
</dbReference>
<feature type="active site" description="Charge relay system" evidence="6 7">
    <location>
        <position position="847"/>
    </location>
</feature>
<dbReference type="PANTHER" id="PTHR43806">
    <property type="entry name" value="PEPTIDASE S8"/>
    <property type="match status" value="1"/>
</dbReference>
<dbReference type="AlphaFoldDB" id="A0A8H4C5G3"/>
<feature type="chain" id="PRO_5034088647" evidence="9">
    <location>
        <begin position="20"/>
        <end position="1192"/>
    </location>
</feature>
<dbReference type="GO" id="GO:0016020">
    <property type="term" value="C:membrane"/>
    <property type="evidence" value="ECO:0007669"/>
    <property type="project" value="InterPro"/>
</dbReference>
<proteinExistence type="inferred from homology"/>
<evidence type="ECO:0000313" key="11">
    <source>
        <dbReference type="EMBL" id="KAF3797617.1"/>
    </source>
</evidence>
<dbReference type="CDD" id="cd02182">
    <property type="entry name" value="GH16_Strep_laminarinase_like"/>
    <property type="match status" value="1"/>
</dbReference>
<dbReference type="InterPro" id="IPR022398">
    <property type="entry name" value="Peptidase_S8_His-AS"/>
</dbReference>
<evidence type="ECO:0000256" key="8">
    <source>
        <dbReference type="RuleBase" id="RU003355"/>
    </source>
</evidence>
<evidence type="ECO:0000256" key="3">
    <source>
        <dbReference type="ARBA" id="ARBA00022729"/>
    </source>
</evidence>
<feature type="domain" description="GH16" evidence="10">
    <location>
        <begin position="22"/>
        <end position="298"/>
    </location>
</feature>